<feature type="transmembrane region" description="Helical" evidence="6">
    <location>
        <begin position="172"/>
        <end position="197"/>
    </location>
</feature>
<feature type="transmembrane region" description="Helical" evidence="6">
    <location>
        <begin position="29"/>
        <end position="52"/>
    </location>
</feature>
<dbReference type="EMBL" id="CP071182">
    <property type="protein sequence ID" value="QSO49052.1"/>
    <property type="molecule type" value="Genomic_DNA"/>
</dbReference>
<reference evidence="7 8" key="1">
    <citation type="submission" date="2021-02" db="EMBL/GenBank/DDBJ databases">
        <title>Alicyclobacillus curvatus sp. nov. and Alicyclobacillus mengziensis sp. nov., two acidophilic bacteria isolated from acid mine drainage.</title>
        <authorList>
            <person name="Huang Y."/>
        </authorList>
    </citation>
    <scope>NUCLEOTIDE SEQUENCE [LARGE SCALE GENOMIC DNA]</scope>
    <source>
        <strain evidence="7 8">S30H14</strain>
    </source>
</reference>
<evidence type="ECO:0000256" key="5">
    <source>
        <dbReference type="ARBA" id="ARBA00023136"/>
    </source>
</evidence>
<evidence type="ECO:0000256" key="4">
    <source>
        <dbReference type="ARBA" id="ARBA00022989"/>
    </source>
</evidence>
<accession>A0A9X7Z800</accession>
<evidence type="ECO:0000256" key="3">
    <source>
        <dbReference type="ARBA" id="ARBA00022692"/>
    </source>
</evidence>
<dbReference type="Pfam" id="PF03631">
    <property type="entry name" value="Virul_fac_BrkB"/>
    <property type="match status" value="1"/>
</dbReference>
<dbReference type="PANTHER" id="PTHR30213:SF0">
    <property type="entry name" value="UPF0761 MEMBRANE PROTEIN YIHY"/>
    <property type="match status" value="1"/>
</dbReference>
<evidence type="ECO:0000313" key="7">
    <source>
        <dbReference type="EMBL" id="QSO49052.1"/>
    </source>
</evidence>
<evidence type="ECO:0000256" key="6">
    <source>
        <dbReference type="SAM" id="Phobius"/>
    </source>
</evidence>
<gene>
    <name evidence="7" type="ORF">JZ786_09055</name>
</gene>
<dbReference type="Proteomes" id="UP000663505">
    <property type="component" value="Chromosome"/>
</dbReference>
<comment type="subcellular location">
    <subcellularLocation>
        <location evidence="1">Cell membrane</location>
        <topology evidence="1">Multi-pass membrane protein</topology>
    </subcellularLocation>
</comment>
<dbReference type="InterPro" id="IPR017039">
    <property type="entry name" value="Virul_fac_BrkB"/>
</dbReference>
<feature type="transmembrane region" description="Helical" evidence="6">
    <location>
        <begin position="242"/>
        <end position="266"/>
    </location>
</feature>
<evidence type="ECO:0000256" key="1">
    <source>
        <dbReference type="ARBA" id="ARBA00004651"/>
    </source>
</evidence>
<feature type="transmembrane region" description="Helical" evidence="6">
    <location>
        <begin position="136"/>
        <end position="160"/>
    </location>
</feature>
<feature type="transmembrane region" description="Helical" evidence="6">
    <location>
        <begin position="209"/>
        <end position="230"/>
    </location>
</feature>
<dbReference type="KEGG" id="afx:JZ786_09055"/>
<dbReference type="PIRSF" id="PIRSF035875">
    <property type="entry name" value="RNase_BN"/>
    <property type="match status" value="1"/>
</dbReference>
<name>A0A9X7Z800_9BACL</name>
<proteinExistence type="predicted"/>
<keyword evidence="3 6" id="KW-0812">Transmembrane</keyword>
<dbReference type="AlphaFoldDB" id="A0A9X7Z800"/>
<dbReference type="NCBIfam" id="TIGR00765">
    <property type="entry name" value="yihY_not_rbn"/>
    <property type="match status" value="1"/>
</dbReference>
<evidence type="ECO:0000313" key="8">
    <source>
        <dbReference type="Proteomes" id="UP000663505"/>
    </source>
</evidence>
<dbReference type="RefSeq" id="WP_206658366.1">
    <property type="nucleotide sequence ID" value="NZ_CP071182.1"/>
</dbReference>
<sequence length="283" mass="31519">MSRPSSVRRLGRFLWTLTTSIVKHDIASLAAVIAFYAFFSLFPLLLLAIYALSVAVPQSSVETLLMDILRPYFPAMENAQKIIATNLGQLAQGTDVGVVSAVTLVWSATSGFIAFQQALDTIYGNEQQRSFVTRRLVGFVMLVILLILTLGSALVLWVFPVIRLNLVTFPAVLPWLLLIHALSRVIFPLSLILGFIISFRYLPSRRIDWVYLFPGALVSALALDVGRHVFVWYATHISKYQVIYGGLTTVMLLVLWMYIGSMLMLFGAEVSAALEDELEREVG</sequence>
<keyword evidence="4 6" id="KW-1133">Transmembrane helix</keyword>
<feature type="transmembrane region" description="Helical" evidence="6">
    <location>
        <begin position="96"/>
        <end position="115"/>
    </location>
</feature>
<keyword evidence="2" id="KW-1003">Cell membrane</keyword>
<keyword evidence="5 6" id="KW-0472">Membrane</keyword>
<dbReference type="PANTHER" id="PTHR30213">
    <property type="entry name" value="INNER MEMBRANE PROTEIN YHJD"/>
    <property type="match status" value="1"/>
</dbReference>
<organism evidence="7 8">
    <name type="scientific">Alicyclobacillus mengziensis</name>
    <dbReference type="NCBI Taxonomy" id="2931921"/>
    <lineage>
        <taxon>Bacteria</taxon>
        <taxon>Bacillati</taxon>
        <taxon>Bacillota</taxon>
        <taxon>Bacilli</taxon>
        <taxon>Bacillales</taxon>
        <taxon>Alicyclobacillaceae</taxon>
        <taxon>Alicyclobacillus</taxon>
    </lineage>
</organism>
<evidence type="ECO:0000256" key="2">
    <source>
        <dbReference type="ARBA" id="ARBA00022475"/>
    </source>
</evidence>
<dbReference type="GO" id="GO:0005886">
    <property type="term" value="C:plasma membrane"/>
    <property type="evidence" value="ECO:0007669"/>
    <property type="project" value="UniProtKB-SubCell"/>
</dbReference>
<protein>
    <submittedName>
        <fullName evidence="7">YihY/virulence factor BrkB family protein</fullName>
    </submittedName>
</protein>
<keyword evidence="8" id="KW-1185">Reference proteome</keyword>